<dbReference type="Pfam" id="PF14294">
    <property type="entry name" value="DUF4372"/>
    <property type="match status" value="1"/>
</dbReference>
<dbReference type="PANTHER" id="PTHR33258">
    <property type="entry name" value="TRANSPOSASE INSL FOR INSERTION SEQUENCE ELEMENT IS186A-RELATED"/>
    <property type="match status" value="1"/>
</dbReference>
<feature type="domain" description="Transposase IS4-like" evidence="5">
    <location>
        <begin position="129"/>
        <end position="348"/>
    </location>
</feature>
<dbReference type="GO" id="GO:0003677">
    <property type="term" value="F:DNA binding"/>
    <property type="evidence" value="ECO:0007669"/>
    <property type="project" value="UniProtKB-KW"/>
</dbReference>
<evidence type="ECO:0000259" key="6">
    <source>
        <dbReference type="Pfam" id="PF14294"/>
    </source>
</evidence>
<organism evidence="7 8">
    <name type="scientific">Mucinivorans hirudinis</name>
    <dbReference type="NCBI Taxonomy" id="1433126"/>
    <lineage>
        <taxon>Bacteria</taxon>
        <taxon>Pseudomonadati</taxon>
        <taxon>Bacteroidota</taxon>
        <taxon>Bacteroidia</taxon>
        <taxon>Bacteroidales</taxon>
        <taxon>Rikenellaceae</taxon>
        <taxon>Mucinivorans</taxon>
    </lineage>
</organism>
<dbReference type="InterPro" id="IPR025399">
    <property type="entry name" value="DUF4372"/>
</dbReference>
<evidence type="ECO:0000313" key="8">
    <source>
        <dbReference type="Proteomes" id="UP000027616"/>
    </source>
</evidence>
<dbReference type="KEGG" id="rbc:BN938_0332"/>
<sequence length="412" mass="47978">MGKDSYKNLVGQPIFKQVVDFLPRAKFDLLVHRHKSDRYYKRFRSWEQLITLLFGVFSRCDSVGEIAAAMQGLQGKLSYLGLDKSPAKSTIGDALRDRDEVLFRDYYFELLSHYSPLLSVSRIKGVDFEKFYIFDSTTIRLFSDIMKGVGRNPKGDGKKKGGLKVHMMIDAHADCAKHVNISEAKMHDKKFLSKLNLTAGSMICFDKAYNDYGQYARWTEEGVWFVGRLKRNAVYEVQEVISEKVLHDKEFGVISEEHIHLNYKDNKEQKKVCLRKVVYRDEKGRILVFITNNFQISAEDVAFIYKCRWQIELLFKKLKQNFQLHFFYSETENGIKTQIWITLIAHLLLTVLKVKTQTDKAFSTVAVLVRIHLTSYLDIFWMIQNCKRTYHKRKGANFCSSSRAPTIQMALF</sequence>
<dbReference type="GO" id="GO:0004803">
    <property type="term" value="F:transposase activity"/>
    <property type="evidence" value="ECO:0007669"/>
    <property type="project" value="InterPro"/>
</dbReference>
<evidence type="ECO:0000256" key="3">
    <source>
        <dbReference type="ARBA" id="ARBA00023125"/>
    </source>
</evidence>
<name>A0A060R9J3_9BACT</name>
<proteinExistence type="inferred from homology"/>
<dbReference type="PATRIC" id="fig|1433126.3.peg.330"/>
<dbReference type="InterPro" id="IPR002559">
    <property type="entry name" value="Transposase_11"/>
</dbReference>
<evidence type="ECO:0000256" key="1">
    <source>
        <dbReference type="ARBA" id="ARBA00010075"/>
    </source>
</evidence>
<accession>A0A060R9J3</accession>
<keyword evidence="3" id="KW-0238">DNA-binding</keyword>
<comment type="similarity">
    <text evidence="1">Belongs to the transposase 11 family.</text>
</comment>
<dbReference type="EMBL" id="HG934468">
    <property type="protein sequence ID" value="CDN30438.1"/>
    <property type="molecule type" value="Genomic_DNA"/>
</dbReference>
<dbReference type="eggNOG" id="COG3385">
    <property type="taxonomic scope" value="Bacteria"/>
</dbReference>
<dbReference type="NCBIfam" id="NF033592">
    <property type="entry name" value="transpos_IS4_1"/>
    <property type="match status" value="1"/>
</dbReference>
<keyword evidence="2" id="KW-0815">Transposition</keyword>
<dbReference type="PANTHER" id="PTHR33258:SF1">
    <property type="entry name" value="TRANSPOSASE INSL FOR INSERTION SEQUENCE ELEMENT IS186A-RELATED"/>
    <property type="match status" value="1"/>
</dbReference>
<dbReference type="OrthoDB" id="7327264at2"/>
<dbReference type="Pfam" id="PF01609">
    <property type="entry name" value="DDE_Tnp_1"/>
    <property type="match status" value="1"/>
</dbReference>
<feature type="domain" description="DUF4372" evidence="6">
    <location>
        <begin position="11"/>
        <end position="82"/>
    </location>
</feature>
<evidence type="ECO:0000256" key="4">
    <source>
        <dbReference type="ARBA" id="ARBA00023172"/>
    </source>
</evidence>
<dbReference type="InterPro" id="IPR012337">
    <property type="entry name" value="RNaseH-like_sf"/>
</dbReference>
<evidence type="ECO:0008006" key="9">
    <source>
        <dbReference type="Google" id="ProtNLM"/>
    </source>
</evidence>
<dbReference type="HOGENOM" id="CLU_043140_0_1_10"/>
<reference evidence="7 8" key="1">
    <citation type="journal article" date="2015" name="Genome Announc.">
        <title>Complete Genome Sequence of the Novel Leech Symbiont Mucinivorans hirudinis M3T.</title>
        <authorList>
            <person name="Nelson M.C."/>
            <person name="Bomar L."/>
            <person name="Graf J."/>
        </authorList>
    </citation>
    <scope>NUCLEOTIDE SEQUENCE [LARGE SCALE GENOMIC DNA]</scope>
    <source>
        <strain evidence="8">M3</strain>
    </source>
</reference>
<dbReference type="InterPro" id="IPR047952">
    <property type="entry name" value="Transpos_IS4"/>
</dbReference>
<evidence type="ECO:0000259" key="5">
    <source>
        <dbReference type="Pfam" id="PF01609"/>
    </source>
</evidence>
<gene>
    <name evidence="7" type="ORF">BN938_0332</name>
</gene>
<evidence type="ECO:0000313" key="7">
    <source>
        <dbReference type="EMBL" id="CDN30438.1"/>
    </source>
</evidence>
<dbReference type="Proteomes" id="UP000027616">
    <property type="component" value="Chromosome I"/>
</dbReference>
<protein>
    <recommendedName>
        <fullName evidence="9">Mobile element protein</fullName>
    </recommendedName>
</protein>
<dbReference type="SUPFAM" id="SSF53098">
    <property type="entry name" value="Ribonuclease H-like"/>
    <property type="match status" value="1"/>
</dbReference>
<keyword evidence="8" id="KW-1185">Reference proteome</keyword>
<keyword evidence="4" id="KW-0233">DNA recombination</keyword>
<dbReference type="GO" id="GO:0006313">
    <property type="term" value="P:DNA transposition"/>
    <property type="evidence" value="ECO:0007669"/>
    <property type="project" value="InterPro"/>
</dbReference>
<dbReference type="AlphaFoldDB" id="A0A060R9J3"/>
<evidence type="ECO:0000256" key="2">
    <source>
        <dbReference type="ARBA" id="ARBA00022578"/>
    </source>
</evidence>